<evidence type="ECO:0000313" key="4">
    <source>
        <dbReference type="Proteomes" id="UP000232688"/>
    </source>
</evidence>
<reference evidence="2 5" key="2">
    <citation type="submission" date="2017-09" db="EMBL/GenBank/DDBJ databases">
        <title>Extensive intraspecific genome diversity in a model arbuscular mycorrhizal fungus.</title>
        <authorList>
            <person name="Chen E.C."/>
            <person name="Morin E."/>
            <person name="Beaudet D."/>
            <person name="Noel J."/>
            <person name="Ndikumana S."/>
            <person name="Charron P."/>
            <person name="St-Onge C."/>
            <person name="Giorgi J."/>
            <person name="Grigoriev I.V."/>
            <person name="Roux C."/>
            <person name="Martin F.M."/>
            <person name="Corradi N."/>
        </authorList>
    </citation>
    <scope>NUCLEOTIDE SEQUENCE [LARGE SCALE GENOMIC DNA]</scope>
    <source>
        <strain evidence="2 5">A5</strain>
    </source>
</reference>
<sequence length="176" mass="20764">MGNKLHANHPTSTIVNGINIEKNWKSRNLKEIYRGEKKQKKKEELQKEDKKRTEERQDKHNEENLIEPLFKTPPQRVFPELDGISKYQNTKKYQQRSYRGKSMPITEDAVVDTINRFRKGIDDEVKEDNKVTDKKLQKNEAGSKLSSKEHKFLKLVIPKVKELKDIFKQCGWENGK</sequence>
<proteinExistence type="predicted"/>
<accession>A0A2N0P5N8</accession>
<evidence type="ECO:0000256" key="1">
    <source>
        <dbReference type="SAM" id="MobiDB-lite"/>
    </source>
</evidence>
<dbReference type="VEuPathDB" id="FungiDB:FUN_005974"/>
<dbReference type="EMBL" id="LLXH01001238">
    <property type="protein sequence ID" value="PKC59898.1"/>
    <property type="molecule type" value="Genomic_DNA"/>
</dbReference>
<evidence type="ECO:0000313" key="2">
    <source>
        <dbReference type="EMBL" id="PKC02150.1"/>
    </source>
</evidence>
<feature type="region of interest" description="Disordered" evidence="1">
    <location>
        <begin position="31"/>
        <end position="72"/>
    </location>
</feature>
<reference evidence="3 4" key="3">
    <citation type="submission" date="2017-10" db="EMBL/GenBank/DDBJ databases">
        <title>Extensive intraspecific genome diversity in a model arbuscular mycorrhizal fungus.</title>
        <authorList>
            <person name="Chen E.C.H."/>
            <person name="Morin E."/>
            <person name="Baudet D."/>
            <person name="Noel J."/>
            <person name="Ndikumana S."/>
            <person name="Charron P."/>
            <person name="St-Onge C."/>
            <person name="Giorgi J."/>
            <person name="Grigoriev I.V."/>
            <person name="Roux C."/>
            <person name="Martin F.M."/>
            <person name="Corradi N."/>
        </authorList>
    </citation>
    <scope>NUCLEOTIDE SEQUENCE [LARGE SCALE GENOMIC DNA]</scope>
    <source>
        <strain evidence="3 4">A1</strain>
    </source>
</reference>
<dbReference type="AlphaFoldDB" id="A0A2N0P5N8"/>
<protein>
    <submittedName>
        <fullName evidence="2">Uncharacterized protein</fullName>
    </submittedName>
</protein>
<comment type="caution">
    <text evidence="2">The sequence shown here is derived from an EMBL/GenBank/DDBJ whole genome shotgun (WGS) entry which is preliminary data.</text>
</comment>
<dbReference type="VEuPathDB" id="FungiDB:RhiirA1_468785"/>
<name>A0A2N0P5N8_9GLOM</name>
<feature type="compositionally biased region" description="Basic and acidic residues" evidence="1">
    <location>
        <begin position="31"/>
        <end position="63"/>
    </location>
</feature>
<evidence type="ECO:0000313" key="5">
    <source>
        <dbReference type="Proteomes" id="UP000232722"/>
    </source>
</evidence>
<gene>
    <name evidence="3" type="ORF">RhiirA1_468785</name>
    <name evidence="2" type="ORF">RhiirA5_425675</name>
</gene>
<dbReference type="EMBL" id="LLXJ01001447">
    <property type="protein sequence ID" value="PKC02150.1"/>
    <property type="molecule type" value="Genomic_DNA"/>
</dbReference>
<evidence type="ECO:0000313" key="3">
    <source>
        <dbReference type="EMBL" id="PKC59898.1"/>
    </source>
</evidence>
<reference evidence="2 5" key="1">
    <citation type="submission" date="2016-04" db="EMBL/GenBank/DDBJ databases">
        <title>Genome analyses suggest a sexual origin of heterokaryosis in a supposedly ancient asexual fungus.</title>
        <authorList>
            <person name="Ropars J."/>
            <person name="Sedzielewska K."/>
            <person name="Noel J."/>
            <person name="Charron P."/>
            <person name="Farinelli L."/>
            <person name="Marton T."/>
            <person name="Kruger M."/>
            <person name="Pelin A."/>
            <person name="Brachmann A."/>
            <person name="Corradi N."/>
        </authorList>
    </citation>
    <scope>NUCLEOTIDE SEQUENCE [LARGE SCALE GENOMIC DNA]</scope>
    <source>
        <strain evidence="2 5">A5</strain>
    </source>
</reference>
<reference evidence="3 4" key="4">
    <citation type="submission" date="2017-10" db="EMBL/GenBank/DDBJ databases">
        <title>Genome analyses suggest a sexual origin of heterokaryosis in a supposedly ancient asexual fungus.</title>
        <authorList>
            <person name="Corradi N."/>
            <person name="Sedzielewska K."/>
            <person name="Noel J."/>
            <person name="Charron P."/>
            <person name="Farinelli L."/>
            <person name="Marton T."/>
            <person name="Kruger M."/>
            <person name="Pelin A."/>
            <person name="Brachmann A."/>
            <person name="Corradi N."/>
        </authorList>
    </citation>
    <scope>NUCLEOTIDE SEQUENCE [LARGE SCALE GENOMIC DNA]</scope>
    <source>
        <strain evidence="3 4">A1</strain>
    </source>
</reference>
<dbReference type="Proteomes" id="UP000232688">
    <property type="component" value="Unassembled WGS sequence"/>
</dbReference>
<organism evidence="2 5">
    <name type="scientific">Rhizophagus irregularis</name>
    <dbReference type="NCBI Taxonomy" id="588596"/>
    <lineage>
        <taxon>Eukaryota</taxon>
        <taxon>Fungi</taxon>
        <taxon>Fungi incertae sedis</taxon>
        <taxon>Mucoromycota</taxon>
        <taxon>Glomeromycotina</taxon>
        <taxon>Glomeromycetes</taxon>
        <taxon>Glomerales</taxon>
        <taxon>Glomeraceae</taxon>
        <taxon>Rhizophagus</taxon>
    </lineage>
</organism>
<dbReference type="Proteomes" id="UP000232722">
    <property type="component" value="Unassembled WGS sequence"/>
</dbReference>